<feature type="transmembrane region" description="Helical" evidence="8">
    <location>
        <begin position="43"/>
        <end position="63"/>
    </location>
</feature>
<accession>A0ABW0BJI5</accession>
<feature type="transmembrane region" description="Helical" evidence="8">
    <location>
        <begin position="300"/>
        <end position="320"/>
    </location>
</feature>
<dbReference type="SMART" id="SM00388">
    <property type="entry name" value="HisKA"/>
    <property type="match status" value="1"/>
</dbReference>
<keyword evidence="8" id="KW-0812">Transmembrane</keyword>
<dbReference type="SUPFAM" id="SSF52172">
    <property type="entry name" value="CheY-like"/>
    <property type="match status" value="2"/>
</dbReference>
<name>A0ABW0BJI5_9ACTN</name>
<evidence type="ECO:0000256" key="4">
    <source>
        <dbReference type="ARBA" id="ARBA00022553"/>
    </source>
</evidence>
<dbReference type="InterPro" id="IPR001789">
    <property type="entry name" value="Sig_transdc_resp-reg_receiver"/>
</dbReference>
<feature type="transmembrane region" description="Helical" evidence="8">
    <location>
        <begin position="177"/>
        <end position="194"/>
    </location>
</feature>
<dbReference type="InterPro" id="IPR003661">
    <property type="entry name" value="HisK_dim/P_dom"/>
</dbReference>
<sequence>MPGRPPVAPHRRLAVWRWLWRAVVVTGFVAAVLVHVYRPSDLAVAIAFIGIEAGAALVAWGNGFRAPREQRLPNMLVAAGLTSNVLGELAWYTLINGNAETDVSLADVGWLVAYVFLGGALVVTLWRSREPGSRYDVDSVIDALTIVTVSVLILWNLSIDAIAGDPSLSPGVKVVWSIYPIADALLLALVIRLLTNRRARAATDKWFAVGVISWLVADLGFLTLPLNDPNEAWENTLWMLGAILMARPFRPAQVDLAQDAESEEHESELVTLLIAILPLLVPPMLVLVDVWTGRGVQPGQLAVGMTILAVLAFVRTARLLRSEREARRSLAAARDAALAGSRAKSAFLATMSHEIRTPMNGVIGLTGLLLRTDLDPRQQQYAEGVRGAGEALLTLINDILDFSKVEAGKLELEIVDFSPVQVVEEAAELVADTAQNKGLELLAYCSPELPEMLRGDPARLRQVLLNLTANAIKFTESGEVVLRASVEGPAPDGAGVVARFEVTDTGVGIEAADSARLFEAFSQADSSTTRRYGGTGLGLAICRQLVGAMGGELGVESTPGQGSTFWFSLPLEPAQHPAPTSYRSADLTGVRVLAVDDNATNRLVLTEQLGAWGVEVDAVEDGETALARLTAQAAAGTPYNLAVLDMCMPGMDGLELSRRMRALPDVPSTPAVLLTSSPEVTPTEARAAGISSTLTKPVHLNHLHAALQDVLRTKAAADREAARAAAVASAPQGGPSRGHVLVVEDSPTNQMVAVGMLEHLGYTTEVAGNGLEALAAVRRSAFDAILMDCRMPEMDGYQATGEIRRLGGDVQHVPVIALTAGAIEGDMERCLAAGMNDYVAKPVSLKALDAALERWVPAPAH</sequence>
<dbReference type="PROSITE" id="PS50109">
    <property type="entry name" value="HIS_KIN"/>
    <property type="match status" value="1"/>
</dbReference>
<feature type="domain" description="Histidine kinase" evidence="9">
    <location>
        <begin position="350"/>
        <end position="573"/>
    </location>
</feature>
<organism evidence="11 12">
    <name type="scientific">Nocardioides taihuensis</name>
    <dbReference type="NCBI Taxonomy" id="1835606"/>
    <lineage>
        <taxon>Bacteria</taxon>
        <taxon>Bacillati</taxon>
        <taxon>Actinomycetota</taxon>
        <taxon>Actinomycetes</taxon>
        <taxon>Propionibacteriales</taxon>
        <taxon>Nocardioidaceae</taxon>
        <taxon>Nocardioides</taxon>
    </lineage>
</organism>
<dbReference type="PANTHER" id="PTHR45339">
    <property type="entry name" value="HYBRID SIGNAL TRANSDUCTION HISTIDINE KINASE J"/>
    <property type="match status" value="1"/>
</dbReference>
<keyword evidence="4 7" id="KW-0597">Phosphoprotein</keyword>
<keyword evidence="6" id="KW-0902">Two-component regulatory system</keyword>
<dbReference type="InterPro" id="IPR036097">
    <property type="entry name" value="HisK_dim/P_sf"/>
</dbReference>
<comment type="subcellular location">
    <subcellularLocation>
        <location evidence="2">Cell membrane</location>
    </subcellularLocation>
</comment>
<evidence type="ECO:0000256" key="6">
    <source>
        <dbReference type="ARBA" id="ARBA00023012"/>
    </source>
</evidence>
<evidence type="ECO:0000256" key="2">
    <source>
        <dbReference type="ARBA" id="ARBA00004236"/>
    </source>
</evidence>
<keyword evidence="5" id="KW-0808">Transferase</keyword>
<dbReference type="CDD" id="cd17546">
    <property type="entry name" value="REC_hyHK_CKI1_RcsC-like"/>
    <property type="match status" value="2"/>
</dbReference>
<dbReference type="SUPFAM" id="SSF55874">
    <property type="entry name" value="ATPase domain of HSP90 chaperone/DNA topoisomerase II/histidine kinase"/>
    <property type="match status" value="1"/>
</dbReference>
<dbReference type="PRINTS" id="PR00344">
    <property type="entry name" value="BCTRLSENSOR"/>
</dbReference>
<dbReference type="InterPro" id="IPR004358">
    <property type="entry name" value="Sig_transdc_His_kin-like_C"/>
</dbReference>
<dbReference type="Pfam" id="PF00072">
    <property type="entry name" value="Response_reg"/>
    <property type="match status" value="2"/>
</dbReference>
<feature type="domain" description="Response regulatory" evidence="10">
    <location>
        <begin position="739"/>
        <end position="856"/>
    </location>
</feature>
<evidence type="ECO:0000313" key="11">
    <source>
        <dbReference type="EMBL" id="MFC5177406.1"/>
    </source>
</evidence>
<dbReference type="Pfam" id="PF02518">
    <property type="entry name" value="HATPase_c"/>
    <property type="match status" value="1"/>
</dbReference>
<dbReference type="CDD" id="cd00082">
    <property type="entry name" value="HisKA"/>
    <property type="match status" value="1"/>
</dbReference>
<comment type="caution">
    <text evidence="11">The sequence shown here is derived from an EMBL/GenBank/DDBJ whole genome shotgun (WGS) entry which is preliminary data.</text>
</comment>
<dbReference type="InterPro" id="IPR011006">
    <property type="entry name" value="CheY-like_superfamily"/>
</dbReference>
<evidence type="ECO:0000256" key="8">
    <source>
        <dbReference type="SAM" id="Phobius"/>
    </source>
</evidence>
<evidence type="ECO:0000256" key="1">
    <source>
        <dbReference type="ARBA" id="ARBA00000085"/>
    </source>
</evidence>
<dbReference type="SUPFAM" id="SSF47384">
    <property type="entry name" value="Homodimeric domain of signal transducing histidine kinase"/>
    <property type="match status" value="1"/>
</dbReference>
<evidence type="ECO:0000256" key="5">
    <source>
        <dbReference type="ARBA" id="ARBA00022777"/>
    </source>
</evidence>
<dbReference type="RefSeq" id="WP_378590404.1">
    <property type="nucleotide sequence ID" value="NZ_JBHSKD010000011.1"/>
</dbReference>
<dbReference type="CDD" id="cd16922">
    <property type="entry name" value="HATPase_EvgS-ArcB-TorS-like"/>
    <property type="match status" value="1"/>
</dbReference>
<dbReference type="InterPro" id="IPR005467">
    <property type="entry name" value="His_kinase_dom"/>
</dbReference>
<keyword evidence="12" id="KW-1185">Reference proteome</keyword>
<evidence type="ECO:0000259" key="9">
    <source>
        <dbReference type="PROSITE" id="PS50109"/>
    </source>
</evidence>
<dbReference type="EC" id="2.7.13.3" evidence="3"/>
<dbReference type="Pfam" id="PF00512">
    <property type="entry name" value="HisKA"/>
    <property type="match status" value="1"/>
</dbReference>
<reference evidence="12" key="1">
    <citation type="journal article" date="2019" name="Int. J. Syst. Evol. Microbiol.">
        <title>The Global Catalogue of Microorganisms (GCM) 10K type strain sequencing project: providing services to taxonomists for standard genome sequencing and annotation.</title>
        <authorList>
            <consortium name="The Broad Institute Genomics Platform"/>
            <consortium name="The Broad Institute Genome Sequencing Center for Infectious Disease"/>
            <person name="Wu L."/>
            <person name="Ma J."/>
        </authorList>
    </citation>
    <scope>NUCLEOTIDE SEQUENCE [LARGE SCALE GENOMIC DNA]</scope>
    <source>
        <strain evidence="12">DFY41</strain>
    </source>
</reference>
<dbReference type="InterPro" id="IPR036890">
    <property type="entry name" value="HATPase_C_sf"/>
</dbReference>
<evidence type="ECO:0000256" key="3">
    <source>
        <dbReference type="ARBA" id="ARBA00012438"/>
    </source>
</evidence>
<keyword evidence="8" id="KW-1133">Transmembrane helix</keyword>
<feature type="transmembrane region" description="Helical" evidence="8">
    <location>
        <begin position="206"/>
        <end position="226"/>
    </location>
</feature>
<feature type="transmembrane region" description="Helical" evidence="8">
    <location>
        <begin position="139"/>
        <end position="157"/>
    </location>
</feature>
<feature type="modified residue" description="4-aspartylphosphate" evidence="7">
    <location>
        <position position="788"/>
    </location>
</feature>
<dbReference type="InterPro" id="IPR003594">
    <property type="entry name" value="HATPase_dom"/>
</dbReference>
<feature type="transmembrane region" description="Helical" evidence="8">
    <location>
        <begin position="107"/>
        <end position="127"/>
    </location>
</feature>
<dbReference type="PANTHER" id="PTHR45339:SF1">
    <property type="entry name" value="HYBRID SIGNAL TRANSDUCTION HISTIDINE KINASE J"/>
    <property type="match status" value="1"/>
</dbReference>
<dbReference type="EMBL" id="JBHSKD010000011">
    <property type="protein sequence ID" value="MFC5177406.1"/>
    <property type="molecule type" value="Genomic_DNA"/>
</dbReference>
<dbReference type="SMART" id="SM00387">
    <property type="entry name" value="HATPase_c"/>
    <property type="match status" value="1"/>
</dbReference>
<feature type="transmembrane region" description="Helical" evidence="8">
    <location>
        <begin position="269"/>
        <end position="288"/>
    </location>
</feature>
<dbReference type="Gene3D" id="3.40.50.2300">
    <property type="match status" value="2"/>
</dbReference>
<feature type="domain" description="Response regulatory" evidence="10">
    <location>
        <begin position="591"/>
        <end position="711"/>
    </location>
</feature>
<dbReference type="Gene3D" id="1.10.287.130">
    <property type="match status" value="1"/>
</dbReference>
<feature type="transmembrane region" description="Helical" evidence="8">
    <location>
        <begin position="75"/>
        <end position="95"/>
    </location>
</feature>
<dbReference type="SMART" id="SM00448">
    <property type="entry name" value="REC"/>
    <property type="match status" value="2"/>
</dbReference>
<evidence type="ECO:0000256" key="7">
    <source>
        <dbReference type="PROSITE-ProRule" id="PRU00169"/>
    </source>
</evidence>
<evidence type="ECO:0000259" key="10">
    <source>
        <dbReference type="PROSITE" id="PS50110"/>
    </source>
</evidence>
<dbReference type="Gene3D" id="3.30.565.10">
    <property type="entry name" value="Histidine kinase-like ATPase, C-terminal domain"/>
    <property type="match status" value="1"/>
</dbReference>
<comment type="catalytic activity">
    <reaction evidence="1">
        <text>ATP + protein L-histidine = ADP + protein N-phospho-L-histidine.</text>
        <dbReference type="EC" id="2.7.13.3"/>
    </reaction>
</comment>
<dbReference type="PROSITE" id="PS50110">
    <property type="entry name" value="RESPONSE_REGULATORY"/>
    <property type="match status" value="2"/>
</dbReference>
<gene>
    <name evidence="11" type="ORF">ACFPGP_12035</name>
</gene>
<feature type="transmembrane region" description="Helical" evidence="8">
    <location>
        <begin position="18"/>
        <end position="37"/>
    </location>
</feature>
<feature type="modified residue" description="4-aspartylphosphate" evidence="7">
    <location>
        <position position="645"/>
    </location>
</feature>
<protein>
    <recommendedName>
        <fullName evidence="3">histidine kinase</fullName>
        <ecNumber evidence="3">2.7.13.3</ecNumber>
    </recommendedName>
</protein>
<evidence type="ECO:0000313" key="12">
    <source>
        <dbReference type="Proteomes" id="UP001596087"/>
    </source>
</evidence>
<dbReference type="Proteomes" id="UP001596087">
    <property type="component" value="Unassembled WGS sequence"/>
</dbReference>
<keyword evidence="5" id="KW-0418">Kinase</keyword>
<keyword evidence="8" id="KW-0472">Membrane</keyword>
<proteinExistence type="predicted"/>